<gene>
    <name evidence="2" type="ORF">RclHR1_03140014</name>
</gene>
<dbReference type="InterPro" id="IPR036397">
    <property type="entry name" value="RNaseH_sf"/>
</dbReference>
<reference evidence="2 3" key="1">
    <citation type="submission" date="2017-11" db="EMBL/GenBank/DDBJ databases">
        <title>The genome of Rhizophagus clarus HR1 reveals common genetic basis of auxotrophy among arbuscular mycorrhizal fungi.</title>
        <authorList>
            <person name="Kobayashi Y."/>
        </authorList>
    </citation>
    <scope>NUCLEOTIDE SEQUENCE [LARGE SCALE GENOMIC DNA]</scope>
    <source>
        <strain evidence="2 3">HR1</strain>
    </source>
</reference>
<name>A0A2Z6R7E7_9GLOM</name>
<keyword evidence="3" id="KW-1185">Reference proteome</keyword>
<dbReference type="EMBL" id="BEXD01002380">
    <property type="protein sequence ID" value="GBB98115.1"/>
    <property type="molecule type" value="Genomic_DNA"/>
</dbReference>
<proteinExistence type="predicted"/>
<evidence type="ECO:0000313" key="3">
    <source>
        <dbReference type="Proteomes" id="UP000247702"/>
    </source>
</evidence>
<dbReference type="GO" id="GO:0003676">
    <property type="term" value="F:nucleic acid binding"/>
    <property type="evidence" value="ECO:0007669"/>
    <property type="project" value="InterPro"/>
</dbReference>
<protein>
    <submittedName>
        <fullName evidence="2">Uncharacterized protein</fullName>
    </submittedName>
</protein>
<sequence length="83" mass="9310">MNIRVEFEHPLKPDPTRPVRSTISDERTFTQFQQDGSVIFQEGNAPPHHSNITKAAHGDAEIVVLDWSAQSPDLNSIETFGPR</sequence>
<comment type="caution">
    <text evidence="2">The sequence shown here is derived from an EMBL/GenBank/DDBJ whole genome shotgun (WGS) entry which is preliminary data.</text>
</comment>
<evidence type="ECO:0000256" key="1">
    <source>
        <dbReference type="SAM" id="MobiDB-lite"/>
    </source>
</evidence>
<feature type="region of interest" description="Disordered" evidence="1">
    <location>
        <begin position="1"/>
        <end position="21"/>
    </location>
</feature>
<accession>A0A2Z6R7E7</accession>
<organism evidence="2 3">
    <name type="scientific">Rhizophagus clarus</name>
    <dbReference type="NCBI Taxonomy" id="94130"/>
    <lineage>
        <taxon>Eukaryota</taxon>
        <taxon>Fungi</taxon>
        <taxon>Fungi incertae sedis</taxon>
        <taxon>Mucoromycota</taxon>
        <taxon>Glomeromycotina</taxon>
        <taxon>Glomeromycetes</taxon>
        <taxon>Glomerales</taxon>
        <taxon>Glomeraceae</taxon>
        <taxon>Rhizophagus</taxon>
    </lineage>
</organism>
<dbReference type="Gene3D" id="3.30.420.10">
    <property type="entry name" value="Ribonuclease H-like superfamily/Ribonuclease H"/>
    <property type="match status" value="1"/>
</dbReference>
<dbReference type="Proteomes" id="UP000247702">
    <property type="component" value="Unassembled WGS sequence"/>
</dbReference>
<evidence type="ECO:0000313" key="2">
    <source>
        <dbReference type="EMBL" id="GBB98115.1"/>
    </source>
</evidence>
<dbReference type="AlphaFoldDB" id="A0A2Z6R7E7"/>